<dbReference type="AlphaFoldDB" id="A0A1Z5HNF1"/>
<name>A0A1Z5HNF1_9FIRM</name>
<organism evidence="1 2">
    <name type="scientific">Calderihabitans maritimus</name>
    <dbReference type="NCBI Taxonomy" id="1246530"/>
    <lineage>
        <taxon>Bacteria</taxon>
        <taxon>Bacillati</taxon>
        <taxon>Bacillota</taxon>
        <taxon>Clostridia</taxon>
        <taxon>Neomoorellales</taxon>
        <taxon>Calderihabitantaceae</taxon>
        <taxon>Calderihabitans</taxon>
    </lineage>
</organism>
<dbReference type="EMBL" id="BDGJ01000004">
    <property type="protein sequence ID" value="GAW91046.1"/>
    <property type="molecule type" value="Genomic_DNA"/>
</dbReference>
<accession>A0A1Z5HNF1</accession>
<keyword evidence="2" id="KW-1185">Reference proteome</keyword>
<dbReference type="RefSeq" id="WP_088552643.1">
    <property type="nucleotide sequence ID" value="NZ_BDGJ01000004.1"/>
</dbReference>
<keyword evidence="1" id="KW-0645">Protease</keyword>
<sequence>MRIKGIAGYIVDALVERTNQLGQGRNAGAIGLVNEDGYIDRCTELVDGGLTGIPLRMLLDQVTSMKNRPIIEGLEQLPANAVFLMTRPGKTGLITEVSGIDLFNLPIVNIGVKEEGMAGIGIIYPRAEFFDLATEAEQIGLSTLASKTMEEEKEVLRRSNELNLRFLEVGEKLPVVNLQQQSFYQNGGTGGEWSLPRLEIKNVDRKLAEKLVENSMEVGQGREVAVIGKVDEYGRVLSQGKMVAGGIGYVPSRLLASSAVDISGKSLREIYSRLIDPKAVIVHTHPGGTGIMHIGDANAGPGTWGRPIIAIGHDQKGEITGASVIESSDRLFALADEDELLSLKFFDARTPQEEAEIRNRKFGIAQEYTDLCKPIEIG</sequence>
<evidence type="ECO:0000313" key="1">
    <source>
        <dbReference type="EMBL" id="GAW91046.1"/>
    </source>
</evidence>
<dbReference type="OrthoDB" id="1805255at2"/>
<comment type="caution">
    <text evidence="1">The sequence shown here is derived from an EMBL/GenBank/DDBJ whole genome shotgun (WGS) entry which is preliminary data.</text>
</comment>
<dbReference type="Proteomes" id="UP000197032">
    <property type="component" value="Unassembled WGS sequence"/>
</dbReference>
<gene>
    <name evidence="1" type="ORF">KKC1_02080</name>
</gene>
<dbReference type="GO" id="GO:0006508">
    <property type="term" value="P:proteolysis"/>
    <property type="evidence" value="ECO:0007669"/>
    <property type="project" value="UniProtKB-KW"/>
</dbReference>
<evidence type="ECO:0000313" key="2">
    <source>
        <dbReference type="Proteomes" id="UP000197032"/>
    </source>
</evidence>
<dbReference type="GO" id="GO:0008233">
    <property type="term" value="F:peptidase activity"/>
    <property type="evidence" value="ECO:0007669"/>
    <property type="project" value="UniProtKB-KW"/>
</dbReference>
<keyword evidence="1" id="KW-0378">Hydrolase</keyword>
<proteinExistence type="predicted"/>
<protein>
    <submittedName>
        <fullName evidence="1">Peptidase S7, Flavivirus NS3 serine protease</fullName>
    </submittedName>
</protein>
<reference evidence="2" key="1">
    <citation type="journal article" date="2017" name="Appl. Environ. Microbiol.">
        <title>Genomic analysis of Calderihabitans maritimus KKC1, a thermophilic hydrogenogenic carboxydotrophic bacterium isolated from marine sediment.</title>
        <authorList>
            <person name="Omae K."/>
            <person name="Yoneda Y."/>
            <person name="Fukuyama Y."/>
            <person name="Yoshida T."/>
            <person name="Sako Y."/>
        </authorList>
    </citation>
    <scope>NUCLEOTIDE SEQUENCE [LARGE SCALE GENOMIC DNA]</scope>
    <source>
        <strain evidence="2">KKC1</strain>
    </source>
</reference>